<keyword evidence="3" id="KW-0732">Signal</keyword>
<dbReference type="SUPFAM" id="SSF103088">
    <property type="entry name" value="OmpA-like"/>
    <property type="match status" value="1"/>
</dbReference>
<sequence>MARLIRTFCVVLFTSIVACAYGQQRSPGIHKLPSFINTPLSDEIAPIWTWDGQTMYFTRIKDPKFNKTLLYNNQNLYETLPYGEYAAFISKLFVDLGDQERRDKIYQSPFNQDVFIAELKNGSFDRFVHPQHPLNNALPNSVCAIMPDQKTLVLMNQFYENGSMYKGFSTSKRIGETEFTWPKPLFIYDFKELSGTDANLALSRNGEVMILAFDRTNKKNTDLNVCFRVNTSTYSEPIPLENLNSPYREFSPALSKDGKFLFFSSTRGDYPFRSNIYVSQRLDDSYTRWSNPQKLIEPINSNFNDGHPFILDKKLYFASDRDGSWDIFYFDFDEHTNQAPEPEPVAEVSPQPPQTPTPAPTIEKKAEKPKIHNIRIRVVDSQNKTPLKASVLEIAENGQTKMRFDVDEKGFLMRFDEKQVTTFYPQLDGYITKPRKYDIEAILDKADQIPTLNIPVDAIRVNNSIEMDPIFFKRATDRILSVSYNEIRRLAVILKNHPEIEILIKGHTDDFGDLNALIALSEKRAYAVKRFLLAQGIDGDRVEIKGMGPKEPITDNSTEELKARNRRVEIIISKVNE</sequence>
<dbReference type="Pfam" id="PF00691">
    <property type="entry name" value="OmpA"/>
    <property type="match status" value="1"/>
</dbReference>
<dbReference type="InterPro" id="IPR011042">
    <property type="entry name" value="6-blade_b-propeller_TolB-like"/>
</dbReference>
<evidence type="ECO:0000313" key="5">
    <source>
        <dbReference type="EMBL" id="MBY5956526.1"/>
    </source>
</evidence>
<dbReference type="PROSITE" id="PS51257">
    <property type="entry name" value="PROKAR_LIPOPROTEIN"/>
    <property type="match status" value="1"/>
</dbReference>
<dbReference type="EMBL" id="JAHVHU010000001">
    <property type="protein sequence ID" value="MBY5956526.1"/>
    <property type="molecule type" value="Genomic_DNA"/>
</dbReference>
<dbReference type="Proteomes" id="UP000753961">
    <property type="component" value="Unassembled WGS sequence"/>
</dbReference>
<keyword evidence="6" id="KW-1185">Reference proteome</keyword>
<dbReference type="CDD" id="cd07185">
    <property type="entry name" value="OmpA_C-like"/>
    <property type="match status" value="1"/>
</dbReference>
<dbReference type="SUPFAM" id="SSF82171">
    <property type="entry name" value="DPP6 N-terminal domain-like"/>
    <property type="match status" value="1"/>
</dbReference>
<name>A0A953HQM8_9BACT</name>
<dbReference type="Pfam" id="PF07676">
    <property type="entry name" value="PD40"/>
    <property type="match status" value="3"/>
</dbReference>
<feature type="signal peptide" evidence="3">
    <location>
        <begin position="1"/>
        <end position="20"/>
    </location>
</feature>
<feature type="domain" description="OmpA-like" evidence="4">
    <location>
        <begin position="461"/>
        <end position="576"/>
    </location>
</feature>
<evidence type="ECO:0000313" key="6">
    <source>
        <dbReference type="Proteomes" id="UP000753961"/>
    </source>
</evidence>
<proteinExistence type="predicted"/>
<dbReference type="PANTHER" id="PTHR30329:SF21">
    <property type="entry name" value="LIPOPROTEIN YIAD-RELATED"/>
    <property type="match status" value="1"/>
</dbReference>
<protein>
    <submittedName>
        <fullName evidence="5">OmpA family protein</fullName>
    </submittedName>
</protein>
<gene>
    <name evidence="5" type="ORF">KUV50_00160</name>
</gene>
<dbReference type="GO" id="GO:0016020">
    <property type="term" value="C:membrane"/>
    <property type="evidence" value="ECO:0007669"/>
    <property type="project" value="UniProtKB-UniRule"/>
</dbReference>
<dbReference type="InterPro" id="IPR036737">
    <property type="entry name" value="OmpA-like_sf"/>
</dbReference>
<keyword evidence="1" id="KW-0472">Membrane</keyword>
<comment type="caution">
    <text evidence="5">The sequence shown here is derived from an EMBL/GenBank/DDBJ whole genome shotgun (WGS) entry which is preliminary data.</text>
</comment>
<dbReference type="PROSITE" id="PS51123">
    <property type="entry name" value="OMPA_2"/>
    <property type="match status" value="1"/>
</dbReference>
<evidence type="ECO:0000256" key="3">
    <source>
        <dbReference type="SAM" id="SignalP"/>
    </source>
</evidence>
<evidence type="ECO:0000256" key="1">
    <source>
        <dbReference type="PROSITE-ProRule" id="PRU00473"/>
    </source>
</evidence>
<reference evidence="5" key="1">
    <citation type="submission" date="2021-06" db="EMBL/GenBank/DDBJ databases">
        <title>44 bacteria genomes isolated from Dapeng, Shenzhen.</title>
        <authorList>
            <person name="Zheng W."/>
            <person name="Yu S."/>
            <person name="Huang Y."/>
        </authorList>
    </citation>
    <scope>NUCLEOTIDE SEQUENCE</scope>
    <source>
        <strain evidence="5">DP5N28-2</strain>
    </source>
</reference>
<evidence type="ECO:0000259" key="4">
    <source>
        <dbReference type="PROSITE" id="PS51123"/>
    </source>
</evidence>
<accession>A0A953HQM8</accession>
<dbReference type="PANTHER" id="PTHR30329">
    <property type="entry name" value="STATOR ELEMENT OF FLAGELLAR MOTOR COMPLEX"/>
    <property type="match status" value="1"/>
</dbReference>
<organism evidence="5 6">
    <name type="scientific">Membranihabitans marinus</name>
    <dbReference type="NCBI Taxonomy" id="1227546"/>
    <lineage>
        <taxon>Bacteria</taxon>
        <taxon>Pseudomonadati</taxon>
        <taxon>Bacteroidota</taxon>
        <taxon>Saprospiria</taxon>
        <taxon>Saprospirales</taxon>
        <taxon>Saprospiraceae</taxon>
        <taxon>Membranihabitans</taxon>
    </lineage>
</organism>
<dbReference type="RefSeq" id="WP_222578050.1">
    <property type="nucleotide sequence ID" value="NZ_JAHVHU010000001.1"/>
</dbReference>
<feature type="region of interest" description="Disordered" evidence="2">
    <location>
        <begin position="339"/>
        <end position="366"/>
    </location>
</feature>
<dbReference type="InterPro" id="IPR011659">
    <property type="entry name" value="WD40"/>
</dbReference>
<feature type="chain" id="PRO_5036899886" evidence="3">
    <location>
        <begin position="21"/>
        <end position="577"/>
    </location>
</feature>
<evidence type="ECO:0000256" key="2">
    <source>
        <dbReference type="SAM" id="MobiDB-lite"/>
    </source>
</evidence>
<dbReference type="AlphaFoldDB" id="A0A953HQM8"/>
<dbReference type="InterPro" id="IPR050330">
    <property type="entry name" value="Bact_OuterMem_StrucFunc"/>
</dbReference>
<dbReference type="Gene3D" id="3.30.1330.60">
    <property type="entry name" value="OmpA-like domain"/>
    <property type="match status" value="1"/>
</dbReference>
<feature type="compositionally biased region" description="Pro residues" evidence="2">
    <location>
        <begin position="350"/>
        <end position="359"/>
    </location>
</feature>
<dbReference type="Gene3D" id="2.120.10.30">
    <property type="entry name" value="TolB, C-terminal domain"/>
    <property type="match status" value="1"/>
</dbReference>
<dbReference type="InterPro" id="IPR006665">
    <property type="entry name" value="OmpA-like"/>
</dbReference>